<dbReference type="Proteomes" id="UP001604336">
    <property type="component" value="Unassembled WGS sequence"/>
</dbReference>
<keyword evidence="3 7" id="KW-0217">Developmental protein</keyword>
<evidence type="ECO:0000256" key="1">
    <source>
        <dbReference type="ARBA" id="ARBA00004613"/>
    </source>
</evidence>
<comment type="similarity">
    <text evidence="2 7">Belongs to the plant cysteine rich small secretory peptide family. Epidermal patterning factor subfamily.</text>
</comment>
<evidence type="ECO:0000256" key="6">
    <source>
        <dbReference type="ARBA" id="ARBA00023157"/>
    </source>
</evidence>
<reference evidence="9" key="1">
    <citation type="submission" date="2024-07" db="EMBL/GenBank/DDBJ databases">
        <title>Two chromosome-level genome assemblies of Korean endemic species Abeliophyllum distichum and Forsythia ovata (Oleaceae).</title>
        <authorList>
            <person name="Jang H."/>
        </authorList>
    </citation>
    <scope>NUCLEOTIDE SEQUENCE [LARGE SCALE GENOMIC DNA]</scope>
</reference>
<dbReference type="PANTHER" id="PTHR33109:SF4">
    <property type="entry name" value="EPIDERMAL PATTERNING FACTOR-LIKE PROTEIN 6"/>
    <property type="match status" value="1"/>
</dbReference>
<gene>
    <name evidence="8" type="ORF">Adt_42995</name>
</gene>
<comment type="function">
    <text evidence="7">Controls stomatal patterning.</text>
</comment>
<comment type="subcellular location">
    <subcellularLocation>
        <location evidence="1 7">Secreted</location>
    </subcellularLocation>
</comment>
<evidence type="ECO:0000256" key="4">
    <source>
        <dbReference type="ARBA" id="ARBA00022525"/>
    </source>
</evidence>
<dbReference type="PANTHER" id="PTHR33109">
    <property type="entry name" value="EPIDERMAL PATTERNING FACTOR-LIKE PROTEIN 4"/>
    <property type="match status" value="1"/>
</dbReference>
<accession>A0ABD1PU45</accession>
<sequence length="102" mass="11057">MKSLYQVFGTSTQSTLLKVDENPKKSVNTLEKVVEMAGKMQLLLGSSPPNCVGGCETCTPCEPVLVGPGVQPEKQVQFNALKSADYYPQIWRCGCGGNIYEP</sequence>
<dbReference type="GO" id="GO:0005576">
    <property type="term" value="C:extracellular region"/>
    <property type="evidence" value="ECO:0007669"/>
    <property type="project" value="UniProtKB-SubCell"/>
</dbReference>
<name>A0ABD1PU45_9LAMI</name>
<keyword evidence="4 7" id="KW-0964">Secreted</keyword>
<proteinExistence type="inferred from homology"/>
<keyword evidence="9" id="KW-1185">Reference proteome</keyword>
<keyword evidence="6" id="KW-1015">Disulfide bond</keyword>
<evidence type="ECO:0000256" key="5">
    <source>
        <dbReference type="ARBA" id="ARBA00022729"/>
    </source>
</evidence>
<dbReference type="Pfam" id="PF17181">
    <property type="entry name" value="EPF"/>
    <property type="match status" value="1"/>
</dbReference>
<keyword evidence="5" id="KW-0732">Signal</keyword>
<evidence type="ECO:0000313" key="8">
    <source>
        <dbReference type="EMBL" id="KAL2467144.1"/>
    </source>
</evidence>
<evidence type="ECO:0000313" key="9">
    <source>
        <dbReference type="Proteomes" id="UP001604336"/>
    </source>
</evidence>
<dbReference type="GO" id="GO:0010052">
    <property type="term" value="P:guard cell differentiation"/>
    <property type="evidence" value="ECO:0007669"/>
    <property type="project" value="UniProtKB-UniRule"/>
</dbReference>
<comment type="caution">
    <text evidence="8">The sequence shown here is derived from an EMBL/GenBank/DDBJ whole genome shotgun (WGS) entry which is preliminary data.</text>
</comment>
<dbReference type="EMBL" id="JBFOLK010000013">
    <property type="protein sequence ID" value="KAL2467144.1"/>
    <property type="molecule type" value="Genomic_DNA"/>
</dbReference>
<evidence type="ECO:0000256" key="2">
    <source>
        <dbReference type="ARBA" id="ARBA00008127"/>
    </source>
</evidence>
<organism evidence="8 9">
    <name type="scientific">Abeliophyllum distichum</name>
    <dbReference type="NCBI Taxonomy" id="126358"/>
    <lineage>
        <taxon>Eukaryota</taxon>
        <taxon>Viridiplantae</taxon>
        <taxon>Streptophyta</taxon>
        <taxon>Embryophyta</taxon>
        <taxon>Tracheophyta</taxon>
        <taxon>Spermatophyta</taxon>
        <taxon>Magnoliopsida</taxon>
        <taxon>eudicotyledons</taxon>
        <taxon>Gunneridae</taxon>
        <taxon>Pentapetalae</taxon>
        <taxon>asterids</taxon>
        <taxon>lamiids</taxon>
        <taxon>Lamiales</taxon>
        <taxon>Oleaceae</taxon>
        <taxon>Forsythieae</taxon>
        <taxon>Abeliophyllum</taxon>
    </lineage>
</organism>
<evidence type="ECO:0000256" key="3">
    <source>
        <dbReference type="ARBA" id="ARBA00022473"/>
    </source>
</evidence>
<protein>
    <recommendedName>
        <fullName evidence="7">Epidermal patterning factor-like protein</fullName>
    </recommendedName>
</protein>
<dbReference type="AlphaFoldDB" id="A0ABD1PU45"/>
<evidence type="ECO:0000256" key="7">
    <source>
        <dbReference type="RuleBase" id="RU367102"/>
    </source>
</evidence>
<dbReference type="InterPro" id="IPR039455">
    <property type="entry name" value="EPFL"/>
</dbReference>